<reference evidence="8 9" key="1">
    <citation type="submission" date="2023-11" db="EMBL/GenBank/DDBJ databases">
        <title>Paucibacter sp. nov., isolated from fresh soil in Korea.</title>
        <authorList>
            <person name="Le N.T.T."/>
        </authorList>
    </citation>
    <scope>NUCLEOTIDE SEQUENCE [LARGE SCALE GENOMIC DNA]</scope>
    <source>
        <strain evidence="8 9">R3-3</strain>
    </source>
</reference>
<dbReference type="Pfam" id="PF02310">
    <property type="entry name" value="B12-binding"/>
    <property type="match status" value="1"/>
</dbReference>
<organism evidence="8 9">
    <name type="scientific">Roseateles agri</name>
    <dbReference type="NCBI Taxonomy" id="3098619"/>
    <lineage>
        <taxon>Bacteria</taxon>
        <taxon>Pseudomonadati</taxon>
        <taxon>Pseudomonadota</taxon>
        <taxon>Betaproteobacteria</taxon>
        <taxon>Burkholderiales</taxon>
        <taxon>Sphaerotilaceae</taxon>
        <taxon>Roseateles</taxon>
    </lineage>
</organism>
<dbReference type="EMBL" id="JAXCLA010000012">
    <property type="protein sequence ID" value="MDY0748775.1"/>
    <property type="molecule type" value="Genomic_DNA"/>
</dbReference>
<dbReference type="RefSeq" id="WP_320426746.1">
    <property type="nucleotide sequence ID" value="NZ_JAXCLA010000012.1"/>
</dbReference>
<evidence type="ECO:0000256" key="5">
    <source>
        <dbReference type="ARBA" id="ARBA00023014"/>
    </source>
</evidence>
<proteinExistence type="predicted"/>
<feature type="domain" description="B12-binding" evidence="6">
    <location>
        <begin position="3"/>
        <end position="138"/>
    </location>
</feature>
<dbReference type="InterPro" id="IPR058240">
    <property type="entry name" value="rSAM_sf"/>
</dbReference>
<dbReference type="Proteomes" id="UP001285263">
    <property type="component" value="Unassembled WGS sequence"/>
</dbReference>
<evidence type="ECO:0000313" key="9">
    <source>
        <dbReference type="Proteomes" id="UP001285263"/>
    </source>
</evidence>
<dbReference type="PROSITE" id="PS51332">
    <property type="entry name" value="B12_BINDING"/>
    <property type="match status" value="1"/>
</dbReference>
<dbReference type="CDD" id="cd02068">
    <property type="entry name" value="radical_SAM_B12_BD"/>
    <property type="match status" value="1"/>
</dbReference>
<keyword evidence="9" id="KW-1185">Reference proteome</keyword>
<dbReference type="PROSITE" id="PS51918">
    <property type="entry name" value="RADICAL_SAM"/>
    <property type="match status" value="1"/>
</dbReference>
<evidence type="ECO:0000259" key="6">
    <source>
        <dbReference type="PROSITE" id="PS51332"/>
    </source>
</evidence>
<evidence type="ECO:0000256" key="4">
    <source>
        <dbReference type="ARBA" id="ARBA00023004"/>
    </source>
</evidence>
<evidence type="ECO:0000256" key="2">
    <source>
        <dbReference type="ARBA" id="ARBA00022691"/>
    </source>
</evidence>
<dbReference type="InterPro" id="IPR006638">
    <property type="entry name" value="Elp3/MiaA/NifB-like_rSAM"/>
</dbReference>
<keyword evidence="5" id="KW-0411">Iron-sulfur</keyword>
<accession>A0ABU5DR38</accession>
<dbReference type="SFLD" id="SFLDG01082">
    <property type="entry name" value="B12-binding_domain_containing"/>
    <property type="match status" value="1"/>
</dbReference>
<keyword evidence="2" id="KW-0949">S-adenosyl-L-methionine</keyword>
<sequence>MTPPRVLLINPTITSHARFPLAVMQLAAALSERYATRIIDGNLDRDFIDRTRAALREGGVVAIGISVMGGPQLPSALAVSRAIREEAPQLPIIWGGYFPTLCPDATLASPVVDYAVRGQGERTIRELLDALAAGGELQDIAGLSWRRQGEIIHNHDRGFSPVAPALDFDSVDEPQRYIGPTYLGRRTTGYQAALGCRYRCSFCGVAALFRGKTALPPAERVEQDLLELRARFGVDSVQFYDHNFFDREVDMQPLLHTLARVAMPWWCYARADALVGLSEASWALVRKSRLRMAYIGAESPDDATLKSMRKGTRSDQTLEVVEACRRNGVVPELSFMLAPPHDPVGETERTFEFIRRIKRVHPAAEIMLHINTPLPPQRGMRPDPNAPKLDFPKTAEGWAEPQWVRYWCHKDAPWVDAPLRQRIEDFRLVLGSRFPTVTDWRAPGWQKQALRGVAAWRYRLRRYDRPWELALMRRVVRLWDPQLKGL</sequence>
<gene>
    <name evidence="8" type="ORF">SNE35_30030</name>
</gene>
<dbReference type="PANTHER" id="PTHR43409">
    <property type="entry name" value="ANAEROBIC MAGNESIUM-PROTOPORPHYRIN IX MONOMETHYL ESTER CYCLASE-RELATED"/>
    <property type="match status" value="1"/>
</dbReference>
<evidence type="ECO:0000256" key="3">
    <source>
        <dbReference type="ARBA" id="ARBA00022723"/>
    </source>
</evidence>
<protein>
    <submittedName>
        <fullName evidence="8">Radical SAM protein</fullName>
    </submittedName>
</protein>
<dbReference type="SUPFAM" id="SSF52242">
    <property type="entry name" value="Cobalamin (vitamin B12)-binding domain"/>
    <property type="match status" value="1"/>
</dbReference>
<dbReference type="InterPro" id="IPR007197">
    <property type="entry name" value="rSAM"/>
</dbReference>
<evidence type="ECO:0000256" key="1">
    <source>
        <dbReference type="ARBA" id="ARBA00001966"/>
    </source>
</evidence>
<dbReference type="Gene3D" id="3.40.50.280">
    <property type="entry name" value="Cobalamin-binding domain"/>
    <property type="match status" value="1"/>
</dbReference>
<feature type="domain" description="Radical SAM core" evidence="7">
    <location>
        <begin position="182"/>
        <end position="411"/>
    </location>
</feature>
<dbReference type="InterPro" id="IPR023404">
    <property type="entry name" value="rSAM_horseshoe"/>
</dbReference>
<dbReference type="SUPFAM" id="SSF102114">
    <property type="entry name" value="Radical SAM enzymes"/>
    <property type="match status" value="1"/>
</dbReference>
<dbReference type="InterPro" id="IPR034466">
    <property type="entry name" value="Methyltransferase_Class_B"/>
</dbReference>
<keyword evidence="3" id="KW-0479">Metal-binding</keyword>
<name>A0ABU5DR38_9BURK</name>
<dbReference type="CDD" id="cd01335">
    <property type="entry name" value="Radical_SAM"/>
    <property type="match status" value="1"/>
</dbReference>
<comment type="caution">
    <text evidence="8">The sequence shown here is derived from an EMBL/GenBank/DDBJ whole genome shotgun (WGS) entry which is preliminary data.</text>
</comment>
<evidence type="ECO:0000259" key="7">
    <source>
        <dbReference type="PROSITE" id="PS51918"/>
    </source>
</evidence>
<dbReference type="SMART" id="SM00729">
    <property type="entry name" value="Elp3"/>
    <property type="match status" value="1"/>
</dbReference>
<dbReference type="SFLD" id="SFLDG01123">
    <property type="entry name" value="methyltransferase_(Class_B)"/>
    <property type="match status" value="1"/>
</dbReference>
<dbReference type="Pfam" id="PF04055">
    <property type="entry name" value="Radical_SAM"/>
    <property type="match status" value="1"/>
</dbReference>
<comment type="cofactor">
    <cofactor evidence="1">
        <name>[4Fe-4S] cluster</name>
        <dbReference type="ChEBI" id="CHEBI:49883"/>
    </cofactor>
</comment>
<dbReference type="InterPro" id="IPR051198">
    <property type="entry name" value="BchE-like"/>
</dbReference>
<keyword evidence="4" id="KW-0408">Iron</keyword>
<dbReference type="InterPro" id="IPR036724">
    <property type="entry name" value="Cobalamin-bd_sf"/>
</dbReference>
<dbReference type="SFLD" id="SFLDS00029">
    <property type="entry name" value="Radical_SAM"/>
    <property type="match status" value="1"/>
</dbReference>
<dbReference type="InterPro" id="IPR006158">
    <property type="entry name" value="Cobalamin-bd"/>
</dbReference>
<evidence type="ECO:0000313" key="8">
    <source>
        <dbReference type="EMBL" id="MDY0748775.1"/>
    </source>
</evidence>
<dbReference type="Gene3D" id="3.80.30.20">
    <property type="entry name" value="tm_1862 like domain"/>
    <property type="match status" value="1"/>
</dbReference>